<organism evidence="1 2">
    <name type="scientific">Senna tora</name>
    <dbReference type="NCBI Taxonomy" id="362788"/>
    <lineage>
        <taxon>Eukaryota</taxon>
        <taxon>Viridiplantae</taxon>
        <taxon>Streptophyta</taxon>
        <taxon>Embryophyta</taxon>
        <taxon>Tracheophyta</taxon>
        <taxon>Spermatophyta</taxon>
        <taxon>Magnoliopsida</taxon>
        <taxon>eudicotyledons</taxon>
        <taxon>Gunneridae</taxon>
        <taxon>Pentapetalae</taxon>
        <taxon>rosids</taxon>
        <taxon>fabids</taxon>
        <taxon>Fabales</taxon>
        <taxon>Fabaceae</taxon>
        <taxon>Caesalpinioideae</taxon>
        <taxon>Cassia clade</taxon>
        <taxon>Senna</taxon>
    </lineage>
</organism>
<dbReference type="InterPro" id="IPR036879">
    <property type="entry name" value="TF_MADSbox_sf"/>
</dbReference>
<gene>
    <name evidence="1" type="ORF">G2W53_025838</name>
</gene>
<proteinExistence type="predicted"/>
<reference evidence="1" key="1">
    <citation type="submission" date="2020-09" db="EMBL/GenBank/DDBJ databases">
        <title>Genome-Enabled Discovery of Anthraquinone Biosynthesis in Senna tora.</title>
        <authorList>
            <person name="Kang S.-H."/>
            <person name="Pandey R.P."/>
            <person name="Lee C.-M."/>
            <person name="Sim J.-S."/>
            <person name="Jeong J.-T."/>
            <person name="Choi B.-S."/>
            <person name="Jung M."/>
            <person name="Ginzburg D."/>
            <person name="Zhao K."/>
            <person name="Won S.Y."/>
            <person name="Oh T.-J."/>
            <person name="Yu Y."/>
            <person name="Kim N.-H."/>
            <person name="Lee O.R."/>
            <person name="Lee T.-H."/>
            <person name="Bashyal P."/>
            <person name="Kim T.-S."/>
            <person name="Lee W.-H."/>
            <person name="Kawkins C."/>
            <person name="Kim C.-K."/>
            <person name="Kim J.S."/>
            <person name="Ahn B.O."/>
            <person name="Rhee S.Y."/>
            <person name="Sohng J.K."/>
        </authorList>
    </citation>
    <scope>NUCLEOTIDE SEQUENCE</scope>
    <source>
        <tissue evidence="1">Leaf</tissue>
    </source>
</reference>
<dbReference type="SUPFAM" id="SSF55455">
    <property type="entry name" value="SRF-like"/>
    <property type="match status" value="1"/>
</dbReference>
<keyword evidence="2" id="KW-1185">Reference proteome</keyword>
<evidence type="ECO:0000313" key="1">
    <source>
        <dbReference type="EMBL" id="KAF7820383.1"/>
    </source>
</evidence>
<name>A0A834WGW7_9FABA</name>
<accession>A0A834WGW7</accession>
<dbReference type="AlphaFoldDB" id="A0A834WGW7"/>
<evidence type="ECO:0000313" key="2">
    <source>
        <dbReference type="Proteomes" id="UP000634136"/>
    </source>
</evidence>
<dbReference type="GO" id="GO:0046983">
    <property type="term" value="F:protein dimerization activity"/>
    <property type="evidence" value="ECO:0007669"/>
    <property type="project" value="InterPro"/>
</dbReference>
<dbReference type="GO" id="GO:0003677">
    <property type="term" value="F:DNA binding"/>
    <property type="evidence" value="ECO:0007669"/>
    <property type="project" value="InterPro"/>
</dbReference>
<sequence>MGTREKVKSEYITEDDDKRKVSFKKREGGFMKKEAKEEPSILGGVHEQVNLMEMDRVMGAYGKEDDEVYIPAPPMSEEGLYC</sequence>
<dbReference type="Proteomes" id="UP000634136">
    <property type="component" value="Unassembled WGS sequence"/>
</dbReference>
<dbReference type="EMBL" id="JAAIUW010000008">
    <property type="protein sequence ID" value="KAF7820383.1"/>
    <property type="molecule type" value="Genomic_DNA"/>
</dbReference>
<comment type="caution">
    <text evidence="1">The sequence shown here is derived from an EMBL/GenBank/DDBJ whole genome shotgun (WGS) entry which is preliminary data.</text>
</comment>
<protein>
    <submittedName>
        <fullName evidence="1">Uncharacterized protein</fullName>
    </submittedName>
</protein>